<feature type="transmembrane region" description="Helical" evidence="2">
    <location>
        <begin position="73"/>
        <end position="95"/>
    </location>
</feature>
<keyword evidence="2" id="KW-0812">Transmembrane</keyword>
<protein>
    <submittedName>
        <fullName evidence="3">Uncharacterized protein</fullName>
    </submittedName>
</protein>
<gene>
    <name evidence="3" type="ORF">DSM100688_1782</name>
    <name evidence="4" type="ORF">GFD24_06835</name>
</gene>
<dbReference type="EMBL" id="WBSM01000010">
    <property type="protein sequence ID" value="KAB8287207.1"/>
    <property type="molecule type" value="Genomic_DNA"/>
</dbReference>
<name>A0A6L4X0Z1_9BIFI</name>
<dbReference type="AlphaFoldDB" id="A0A6L4X0Z1"/>
<feature type="compositionally biased region" description="Low complexity" evidence="1">
    <location>
        <begin position="9"/>
        <end position="27"/>
    </location>
</feature>
<evidence type="ECO:0000313" key="4">
    <source>
        <dbReference type="EMBL" id="NEG71919.1"/>
    </source>
</evidence>
<evidence type="ECO:0000256" key="1">
    <source>
        <dbReference type="SAM" id="MobiDB-lite"/>
    </source>
</evidence>
<reference evidence="3 6" key="2">
    <citation type="submission" date="2019-10" db="EMBL/GenBank/DDBJ databases">
        <title>Characterization of the phylogenetic diversity of two novel species belonging to the genus Bifidobacterium: Bifidobacterium cebidarum sp. nov. and Bifidobacterium leontopitheci sp. nov.</title>
        <authorList>
            <person name="Lugli G.A."/>
            <person name="Duranti S."/>
            <person name="Milani C."/>
            <person name="Turroni F."/>
            <person name="Ventura M."/>
        </authorList>
    </citation>
    <scope>NUCLEOTIDE SEQUENCE [LARGE SCALE GENOMIC DNA]</scope>
    <source>
        <strain evidence="3 6">DSM 100688</strain>
    </source>
</reference>
<accession>A0A6L4X0Z1</accession>
<evidence type="ECO:0000313" key="3">
    <source>
        <dbReference type="EMBL" id="KAB8287207.1"/>
    </source>
</evidence>
<dbReference type="Proteomes" id="UP000469943">
    <property type="component" value="Unassembled WGS sequence"/>
</dbReference>
<evidence type="ECO:0000313" key="6">
    <source>
        <dbReference type="Proteomes" id="UP000482084"/>
    </source>
</evidence>
<keyword evidence="6" id="KW-1185">Reference proteome</keyword>
<reference evidence="4 5" key="1">
    <citation type="submission" date="2019-10" db="EMBL/GenBank/DDBJ databases">
        <title>Bifidobacterium from non-human primates.</title>
        <authorList>
            <person name="Modesto M."/>
        </authorList>
    </citation>
    <scope>NUCLEOTIDE SEQUENCE [LARGE SCALE GENOMIC DNA]</scope>
    <source>
        <strain evidence="4 5">TREM</strain>
    </source>
</reference>
<evidence type="ECO:0000313" key="5">
    <source>
        <dbReference type="Proteomes" id="UP000469943"/>
    </source>
</evidence>
<feature type="region of interest" description="Disordered" evidence="1">
    <location>
        <begin position="1"/>
        <end position="27"/>
    </location>
</feature>
<keyword evidence="2" id="KW-0472">Membrane</keyword>
<evidence type="ECO:0000256" key="2">
    <source>
        <dbReference type="SAM" id="Phobius"/>
    </source>
</evidence>
<sequence>MADDDKLETTGADPAAANDANNTNDTNSTVLTDEQLAAVAALASTNKYAKQSKWTTFKELPREDKWPFFVQHFLLGTVIAAVAVAVVVSLVVTFLTRPPQAELTVAGFGLDDYTSQLDELKSGFVTQRKIDDDRLVQITGTYNIGGNGYTDDSAKVMTMVTAGDINMMIADKDTFAELNARQLVSAMSAAEDTSTLDGFAKSGALVDKQGEPTDDVTQAYGLDLSKSATWTSITGLPDDMIVGFSNINDDMNKTRAQEFVDYLRFE</sequence>
<organism evidence="3 6">
    <name type="scientific">Bifidobacterium ramosum</name>
    <dbReference type="NCBI Taxonomy" id="1798158"/>
    <lineage>
        <taxon>Bacteria</taxon>
        <taxon>Bacillati</taxon>
        <taxon>Actinomycetota</taxon>
        <taxon>Actinomycetes</taxon>
        <taxon>Bifidobacteriales</taxon>
        <taxon>Bifidobacteriaceae</taxon>
        <taxon>Bifidobacterium</taxon>
    </lineage>
</organism>
<dbReference type="OrthoDB" id="3237846at2"/>
<dbReference type="EMBL" id="WHZX01000004">
    <property type="protein sequence ID" value="NEG71919.1"/>
    <property type="molecule type" value="Genomic_DNA"/>
</dbReference>
<keyword evidence="2" id="KW-1133">Transmembrane helix</keyword>
<proteinExistence type="predicted"/>
<dbReference type="RefSeq" id="WP_152358802.1">
    <property type="nucleotide sequence ID" value="NZ_WBSM01000010.1"/>
</dbReference>
<comment type="caution">
    <text evidence="3">The sequence shown here is derived from an EMBL/GenBank/DDBJ whole genome shotgun (WGS) entry which is preliminary data.</text>
</comment>
<dbReference type="Proteomes" id="UP000482084">
    <property type="component" value="Unassembled WGS sequence"/>
</dbReference>